<dbReference type="InterPro" id="IPR005177">
    <property type="entry name" value="Kinase-pyrophosphorylase"/>
</dbReference>
<dbReference type="EMBL" id="JABXJK010000034">
    <property type="protein sequence ID" value="MBA0972402.1"/>
    <property type="molecule type" value="Genomic_DNA"/>
</dbReference>
<dbReference type="Proteomes" id="UP000571857">
    <property type="component" value="Unassembled WGS sequence"/>
</dbReference>
<accession>A0A1V8Z0H6</accession>
<evidence type="ECO:0000313" key="7">
    <source>
        <dbReference type="EMBL" id="MDL4936458.1"/>
    </source>
</evidence>
<dbReference type="GO" id="GO:0016776">
    <property type="term" value="F:phosphotransferase activity, phosphate group as acceptor"/>
    <property type="evidence" value="ECO:0007669"/>
    <property type="project" value="UniProtKB-UniRule"/>
</dbReference>
<protein>
    <recommendedName>
        <fullName evidence="5">Putative pyruvate, phosphate dikinase regulatory protein</fullName>
        <shortName evidence="5">PPDK regulatory protein</shortName>
        <ecNumber evidence="5">2.7.11.32</ecNumber>
        <ecNumber evidence="5">2.7.4.27</ecNumber>
    </recommendedName>
</protein>
<dbReference type="Pfam" id="PF03618">
    <property type="entry name" value="Kinase-PPPase"/>
    <property type="match status" value="1"/>
</dbReference>
<evidence type="ECO:0000256" key="4">
    <source>
        <dbReference type="ARBA" id="ARBA00022777"/>
    </source>
</evidence>
<dbReference type="EMBL" id="CP050485">
    <property type="protein sequence ID" value="QOG25872.1"/>
    <property type="molecule type" value="Genomic_DNA"/>
</dbReference>
<sequence>MKNVRLYLISDSVGETAQKLISAVSAQFPTIDLSDIQLYPFTNDEESLLEILQDALLDKSIVVTTLVNKDLVKFVEAFAKRTGLQHVDFMTPLISVIEATVGLQAVQEPGAIHRLNQEYFSRVAAMEFAVKYDDGKDPRGFLDADIVLLGVSRTSKTPLSLYMANRGYKVANLPLIPEVALPKEINQIDPKKMIGLTTNSDSLVEIRRSRLASLGLKETTNYTEPSRIDDELAYANQLFQQLGINVIDVSKRSIEESSMLIEEFYKNNAYAH</sequence>
<comment type="function">
    <text evidence="5">Bifunctional serine/threonine kinase and phosphorylase involved in the regulation of the pyruvate, phosphate dikinase (PPDK) by catalyzing its phosphorylation/dephosphorylation.</text>
</comment>
<evidence type="ECO:0000256" key="3">
    <source>
        <dbReference type="ARBA" id="ARBA00022741"/>
    </source>
</evidence>
<evidence type="ECO:0000313" key="12">
    <source>
        <dbReference type="Proteomes" id="UP000516696"/>
    </source>
</evidence>
<dbReference type="AlphaFoldDB" id="A0A1V8Z0H6"/>
<keyword evidence="1 5" id="KW-0723">Serine/threonine-protein kinase</keyword>
<reference evidence="8" key="4">
    <citation type="submission" date="2023-03" db="EMBL/GenBank/DDBJ databases">
        <authorList>
            <person name="Shen W."/>
            <person name="Cai J."/>
        </authorList>
    </citation>
    <scope>NUCLEOTIDE SEQUENCE</scope>
    <source>
        <strain evidence="8">K69-2</strain>
    </source>
</reference>
<dbReference type="PANTHER" id="PTHR31756:SF3">
    <property type="entry name" value="PYRUVATE, PHOSPHATE DIKINASE REGULATORY PROTEIN 1, CHLOROPLASTIC"/>
    <property type="match status" value="1"/>
</dbReference>
<dbReference type="EC" id="2.7.11.32" evidence="5"/>
<feature type="binding site" evidence="5">
    <location>
        <begin position="150"/>
        <end position="157"/>
    </location>
    <ligand>
        <name>ADP</name>
        <dbReference type="ChEBI" id="CHEBI:456216"/>
    </ligand>
</feature>
<comment type="similarity">
    <text evidence="5">Belongs to the pyruvate, phosphate/water dikinase regulatory protein family. PDRP subfamily.</text>
</comment>
<organism evidence="7 14">
    <name type="scientific">Enterococcus gallinarum</name>
    <dbReference type="NCBI Taxonomy" id="1353"/>
    <lineage>
        <taxon>Bacteria</taxon>
        <taxon>Bacillati</taxon>
        <taxon>Bacillota</taxon>
        <taxon>Bacilli</taxon>
        <taxon>Lactobacillales</taxon>
        <taxon>Enterococcaceae</taxon>
        <taxon>Enterococcus</taxon>
    </lineage>
</organism>
<keyword evidence="2 5" id="KW-0808">Transferase</keyword>
<evidence type="ECO:0000313" key="8">
    <source>
        <dbReference type="EMBL" id="MDT2690873.1"/>
    </source>
</evidence>
<evidence type="ECO:0000313" key="9">
    <source>
        <dbReference type="EMBL" id="MXS26679.1"/>
    </source>
</evidence>
<evidence type="ECO:0000313" key="6">
    <source>
        <dbReference type="EMBL" id="MBA0972402.1"/>
    </source>
</evidence>
<keyword evidence="7" id="KW-0670">Pyruvate</keyword>
<dbReference type="Proteomes" id="UP000516696">
    <property type="component" value="Chromosome"/>
</dbReference>
<evidence type="ECO:0000313" key="11">
    <source>
        <dbReference type="Proteomes" id="UP000439965"/>
    </source>
</evidence>
<evidence type="ECO:0000256" key="5">
    <source>
        <dbReference type="HAMAP-Rule" id="MF_00921"/>
    </source>
</evidence>
<dbReference type="NCBIfam" id="NF003742">
    <property type="entry name" value="PRK05339.1"/>
    <property type="match status" value="1"/>
</dbReference>
<dbReference type="RefSeq" id="WP_003129026.1">
    <property type="nucleotide sequence ID" value="NZ_BSYC01000001.1"/>
</dbReference>
<keyword evidence="4 5" id="KW-0418">Kinase</keyword>
<dbReference type="GeneID" id="93222590"/>
<dbReference type="EMBL" id="JARPZN010000008">
    <property type="protein sequence ID" value="MDT2690873.1"/>
    <property type="molecule type" value="Genomic_DNA"/>
</dbReference>
<reference evidence="6 13" key="3">
    <citation type="submission" date="2020-06" db="EMBL/GenBank/DDBJ databases">
        <title>Crossreactivity between MHC class I-restricted antigens from cancer cells and an enterococcal bacteriophage.</title>
        <authorList>
            <person name="Fluckiger A."/>
            <person name="Daillere R."/>
            <person name="Sassi M."/>
            <person name="Cattoir V."/>
            <person name="Kroemer G."/>
            <person name="Zitvogel L."/>
        </authorList>
    </citation>
    <scope>NUCLEOTIDE SEQUENCE [LARGE SCALE GENOMIC DNA]</scope>
    <source>
        <strain evidence="6 13">EG4</strain>
    </source>
</reference>
<dbReference type="EMBL" id="JASUBT010000008">
    <property type="protein sequence ID" value="MDL4936458.1"/>
    <property type="molecule type" value="Genomic_DNA"/>
</dbReference>
<evidence type="ECO:0000313" key="13">
    <source>
        <dbReference type="Proteomes" id="UP000571857"/>
    </source>
</evidence>
<gene>
    <name evidence="9" type="primary">ppsR</name>
    <name evidence="10" type="ORF">EGM181_00500</name>
    <name evidence="9" type="ORF">GTI89_11480</name>
    <name evidence="6" type="ORF">HWH42_07370</name>
    <name evidence="8" type="ORF">P7E30_11765</name>
    <name evidence="7" type="ORF">QRX88_12090</name>
</gene>
<evidence type="ECO:0000313" key="14">
    <source>
        <dbReference type="Proteomes" id="UP001241571"/>
    </source>
</evidence>
<comment type="catalytic activity">
    <reaction evidence="5">
        <text>N(tele)-phospho-L-histidyl/L-threonyl-[pyruvate, phosphate dikinase] + ADP = N(tele)-phospho-L-histidyl/O-phospho-L-threonyl-[pyruvate, phosphate dikinase] + AMP + H(+)</text>
        <dbReference type="Rhea" id="RHEA:43692"/>
        <dbReference type="Rhea" id="RHEA-COMP:10650"/>
        <dbReference type="Rhea" id="RHEA-COMP:10651"/>
        <dbReference type="ChEBI" id="CHEBI:15378"/>
        <dbReference type="ChEBI" id="CHEBI:30013"/>
        <dbReference type="ChEBI" id="CHEBI:61977"/>
        <dbReference type="ChEBI" id="CHEBI:83586"/>
        <dbReference type="ChEBI" id="CHEBI:456215"/>
        <dbReference type="ChEBI" id="CHEBI:456216"/>
        <dbReference type="EC" id="2.7.11.32"/>
    </reaction>
</comment>
<dbReference type="HAMAP" id="MF_00921">
    <property type="entry name" value="PDRP"/>
    <property type="match status" value="1"/>
</dbReference>
<evidence type="ECO:0000256" key="2">
    <source>
        <dbReference type="ARBA" id="ARBA00022679"/>
    </source>
</evidence>
<proteinExistence type="inferred from homology"/>
<evidence type="ECO:0000313" key="10">
    <source>
        <dbReference type="EMBL" id="QOG25872.1"/>
    </source>
</evidence>
<reference evidence="10 12" key="2">
    <citation type="submission" date="2020-03" db="EMBL/GenBank/DDBJ databases">
        <title>Characterization of ganglioside-mimicking enterococci.</title>
        <authorList>
            <person name="Patry R.T."/>
            <person name="Nothaft H."/>
            <person name="Bridger R."/>
            <person name="Shajahan A."/>
            <person name="Huynh S."/>
            <person name="Sanchez S."/>
            <person name="Azadi P."/>
            <person name="Cooper K."/>
            <person name="Miller W.G."/>
            <person name="Parker C.T."/>
            <person name="Wells L."/>
            <person name="Szymanski C.M."/>
        </authorList>
    </citation>
    <scope>NUCLEOTIDE SEQUENCE [LARGE SCALE GENOMIC DNA]</scope>
    <source>
        <strain evidence="10 12">EGM181</strain>
    </source>
</reference>
<reference evidence="9 11" key="1">
    <citation type="submission" date="2019-04" db="EMBL/GenBank/DDBJ databases">
        <title>Step-wise assembly of the neonatal virome modulated by breast feeding.</title>
        <authorList>
            <person name="Liang G."/>
            <person name="Bushman F."/>
        </authorList>
    </citation>
    <scope>NUCLEOTIDE SEQUENCE [LARGE SCALE GENOMIC DNA]</scope>
    <source>
        <strain evidence="9 11">E3404</strain>
    </source>
</reference>
<comment type="catalytic activity">
    <reaction evidence="5">
        <text>N(tele)-phospho-L-histidyl/O-phospho-L-threonyl-[pyruvate, phosphate dikinase] + phosphate + H(+) = N(tele)-phospho-L-histidyl/L-threonyl-[pyruvate, phosphate dikinase] + diphosphate</text>
        <dbReference type="Rhea" id="RHEA:43696"/>
        <dbReference type="Rhea" id="RHEA-COMP:10650"/>
        <dbReference type="Rhea" id="RHEA-COMP:10651"/>
        <dbReference type="ChEBI" id="CHEBI:15378"/>
        <dbReference type="ChEBI" id="CHEBI:30013"/>
        <dbReference type="ChEBI" id="CHEBI:33019"/>
        <dbReference type="ChEBI" id="CHEBI:43474"/>
        <dbReference type="ChEBI" id="CHEBI:61977"/>
        <dbReference type="ChEBI" id="CHEBI:83586"/>
        <dbReference type="EC" id="2.7.4.27"/>
    </reaction>
</comment>
<dbReference type="Proteomes" id="UP000439965">
    <property type="component" value="Unassembled WGS sequence"/>
</dbReference>
<dbReference type="GO" id="GO:0043531">
    <property type="term" value="F:ADP binding"/>
    <property type="evidence" value="ECO:0007669"/>
    <property type="project" value="UniProtKB-UniRule"/>
</dbReference>
<keyword evidence="3 5" id="KW-0547">Nucleotide-binding</keyword>
<dbReference type="Proteomes" id="UP001183682">
    <property type="component" value="Unassembled WGS sequence"/>
</dbReference>
<dbReference type="EMBL" id="WVTI01000010">
    <property type="protein sequence ID" value="MXS26679.1"/>
    <property type="molecule type" value="Genomic_DNA"/>
</dbReference>
<dbReference type="GO" id="GO:0005524">
    <property type="term" value="F:ATP binding"/>
    <property type="evidence" value="ECO:0007669"/>
    <property type="project" value="InterPro"/>
</dbReference>
<reference evidence="7 14" key="5">
    <citation type="submission" date="2023-06" db="EMBL/GenBank/DDBJ databases">
        <title>Acute promotion of culturable opportunistic pathogens and persistent increase of antibiotic resistance following antibiotic exposure in mouse gut microbiota.</title>
        <authorList>
            <person name="Li L."/>
            <person name="Wang B."/>
            <person name="Sun Y."/>
            <person name="Wang M."/>
            <person name="Xu H."/>
        </authorList>
    </citation>
    <scope>NUCLEOTIDE SEQUENCE [LARGE SCALE GENOMIC DNA]</scope>
    <source>
        <strain evidence="7 14">CRI2_2</strain>
    </source>
</reference>
<dbReference type="InterPro" id="IPR026565">
    <property type="entry name" value="PPDK_reg"/>
</dbReference>
<dbReference type="EC" id="2.7.4.27" evidence="5"/>
<dbReference type="Proteomes" id="UP001241571">
    <property type="component" value="Unassembled WGS sequence"/>
</dbReference>
<dbReference type="PANTHER" id="PTHR31756">
    <property type="entry name" value="PYRUVATE, PHOSPHATE DIKINASE REGULATORY PROTEIN 1, CHLOROPLASTIC"/>
    <property type="match status" value="1"/>
</dbReference>
<dbReference type="GO" id="GO:0004674">
    <property type="term" value="F:protein serine/threonine kinase activity"/>
    <property type="evidence" value="ECO:0007669"/>
    <property type="project" value="UniProtKB-UniRule"/>
</dbReference>
<name>A0A1V8Z0H6_ENTGA</name>
<evidence type="ECO:0000256" key="1">
    <source>
        <dbReference type="ARBA" id="ARBA00022527"/>
    </source>
</evidence>